<feature type="compositionally biased region" description="Basic and acidic residues" evidence="1">
    <location>
        <begin position="78"/>
        <end position="100"/>
    </location>
</feature>
<dbReference type="Proteomes" id="UP000014062">
    <property type="component" value="Chromosome"/>
</dbReference>
<feature type="region of interest" description="Disordered" evidence="1">
    <location>
        <begin position="1"/>
        <end position="40"/>
    </location>
</feature>
<organism evidence="2 3">
    <name type="scientific">Streptomyces lividans 1326</name>
    <dbReference type="NCBI Taxonomy" id="1200984"/>
    <lineage>
        <taxon>Bacteria</taxon>
        <taxon>Bacillati</taxon>
        <taxon>Actinomycetota</taxon>
        <taxon>Actinomycetes</taxon>
        <taxon>Kitasatosporales</taxon>
        <taxon>Streptomycetaceae</taxon>
        <taxon>Streptomyces</taxon>
    </lineage>
</organism>
<proteinExistence type="predicted"/>
<name>A0A7U9H9U0_STRLI</name>
<evidence type="ECO:0000256" key="1">
    <source>
        <dbReference type="SAM" id="MobiDB-lite"/>
    </source>
</evidence>
<feature type="compositionally biased region" description="Basic and acidic residues" evidence="1">
    <location>
        <begin position="30"/>
        <end position="40"/>
    </location>
</feature>
<feature type="compositionally biased region" description="Low complexity" evidence="1">
    <location>
        <begin position="58"/>
        <end position="67"/>
    </location>
</feature>
<feature type="compositionally biased region" description="Basic residues" evidence="1">
    <location>
        <begin position="152"/>
        <end position="161"/>
    </location>
</feature>
<gene>
    <name evidence="2" type="ORF">SLI_2083</name>
</gene>
<sequence>MARAPDMDTTGVAAAREDAGPLDGPLRVARRADRPGHREVWLGEGPTWDAFVLAAAAGAGARGGSRSPPGPIGGPDTVRARMDAYAETGPDGRLRRDRPGRAGPGTGDGGRPGRRTDPDGAGPLNGSRSPATGGTGPPAPATGNGGPVPPVSRRRRRSPSA</sequence>
<feature type="region of interest" description="Disordered" evidence="1">
    <location>
        <begin position="58"/>
        <end position="161"/>
    </location>
</feature>
<protein>
    <submittedName>
        <fullName evidence="2">Uncharacterized protein</fullName>
    </submittedName>
</protein>
<dbReference type="EMBL" id="CM001889">
    <property type="protein sequence ID" value="EOY46798.1"/>
    <property type="molecule type" value="Genomic_DNA"/>
</dbReference>
<evidence type="ECO:0000313" key="2">
    <source>
        <dbReference type="EMBL" id="EOY46798.1"/>
    </source>
</evidence>
<evidence type="ECO:0000313" key="3">
    <source>
        <dbReference type="Proteomes" id="UP000014062"/>
    </source>
</evidence>
<dbReference type="AlphaFoldDB" id="A0A7U9H9U0"/>
<accession>A0A7U9H9U0</accession>
<reference evidence="3" key="1">
    <citation type="journal article" date="2013" name="Genome Biol. Evol.">
        <title>The genome sequence of Streptomyces lividans 66 reveals a novel tRNA-dependent peptide biosynthetic system within a metal-related genomic island.</title>
        <authorList>
            <person name="Cruz-Morales P."/>
            <person name="Vijgenboom E."/>
            <person name="Iruegas-Bocardo F."/>
            <person name="Girard G."/>
            <person name="Yanez-Guerra L.A."/>
            <person name="Ramos-Aboites H.E."/>
            <person name="Pernodet J.L."/>
            <person name="Anne J."/>
            <person name="van Wezel G.P."/>
            <person name="Barona-Gomez F."/>
        </authorList>
    </citation>
    <scope>NUCLEOTIDE SEQUENCE [LARGE SCALE GENOMIC DNA]</scope>
    <source>
        <strain evidence="3">1326</strain>
    </source>
</reference>